<reference evidence="7" key="1">
    <citation type="submission" date="2014-09" db="EMBL/GenBank/DDBJ databases">
        <authorList>
            <person name="Martin A.A."/>
        </authorList>
    </citation>
    <scope>NUCLEOTIDE SEQUENCE</scope>
    <source>
        <strain evidence="7">ED321</strain>
    </source>
</reference>
<feature type="repeat" description="TPR" evidence="4">
    <location>
        <begin position="317"/>
        <end position="350"/>
    </location>
</feature>
<feature type="repeat" description="TPR" evidence="4">
    <location>
        <begin position="351"/>
        <end position="384"/>
    </location>
</feature>
<feature type="compositionally biased region" description="Acidic residues" evidence="5">
    <location>
        <begin position="14"/>
        <end position="41"/>
    </location>
</feature>
<evidence type="ECO:0000256" key="1">
    <source>
        <dbReference type="ARBA" id="ARBA00022737"/>
    </source>
</evidence>
<proteinExistence type="inferred from homology"/>
<dbReference type="Gene3D" id="1.25.40.10">
    <property type="entry name" value="Tetratricopeptide repeat domain"/>
    <property type="match status" value="2"/>
</dbReference>
<evidence type="ECO:0000256" key="2">
    <source>
        <dbReference type="ARBA" id="ARBA00022803"/>
    </source>
</evidence>
<dbReference type="SMART" id="SM00028">
    <property type="entry name" value="TPR"/>
    <property type="match status" value="7"/>
</dbReference>
<dbReference type="InterPro" id="IPR011990">
    <property type="entry name" value="TPR-like_helical_dom_sf"/>
</dbReference>
<evidence type="ECO:0000256" key="4">
    <source>
        <dbReference type="PROSITE-ProRule" id="PRU00339"/>
    </source>
</evidence>
<dbReference type="GO" id="GO:0061512">
    <property type="term" value="P:protein localization to cilium"/>
    <property type="evidence" value="ECO:0007669"/>
    <property type="project" value="TreeGrafter"/>
</dbReference>
<dbReference type="EMBL" id="LN609396">
    <property type="protein sequence ID" value="CEF59933.1"/>
    <property type="molecule type" value="Genomic_DNA"/>
</dbReference>
<keyword evidence="2 4" id="KW-0802">TPR repeat</keyword>
<dbReference type="Pfam" id="PF13181">
    <property type="entry name" value="TPR_8"/>
    <property type="match status" value="3"/>
</dbReference>
<feature type="repeat" description="TPR" evidence="4">
    <location>
        <begin position="143"/>
        <end position="176"/>
    </location>
</feature>
<name>A0A090KQX5_STRRB</name>
<dbReference type="GO" id="GO:0036064">
    <property type="term" value="C:ciliary basal body"/>
    <property type="evidence" value="ECO:0007669"/>
    <property type="project" value="TreeGrafter"/>
</dbReference>
<feature type="repeat" description="TPR" evidence="4">
    <location>
        <begin position="385"/>
        <end position="418"/>
    </location>
</feature>
<evidence type="ECO:0000313" key="9">
    <source>
        <dbReference type="WormBase" id="SRAE_X000167600"/>
    </source>
</evidence>
<dbReference type="AlphaFoldDB" id="A0A090KQX5"/>
<dbReference type="CTD" id="36384744"/>
<evidence type="ECO:0000256" key="5">
    <source>
        <dbReference type="SAM" id="MobiDB-lite"/>
    </source>
</evidence>
<reference evidence="6" key="2">
    <citation type="submission" date="2014-09" db="EMBL/GenBank/DDBJ databases">
        <authorList>
            <person name="Aslett A.Martin."/>
        </authorList>
    </citation>
    <scope>NUCLEOTIDE SEQUENCE</scope>
    <source>
        <strain evidence="6">ED321 Heterogonic</strain>
    </source>
</reference>
<reference evidence="8" key="3">
    <citation type="submission" date="2020-12" db="UniProtKB">
        <authorList>
            <consortium name="WormBaseParasite"/>
        </authorList>
    </citation>
    <scope>IDENTIFICATION</scope>
</reference>
<gene>
    <name evidence="6 8 9" type="ORF">SRAE_X000167600</name>
</gene>
<dbReference type="PANTHER" id="PTHR44186:SF1">
    <property type="entry name" value="BARDET-BIEDL SYNDROME 4 PROTEIN"/>
    <property type="match status" value="1"/>
</dbReference>
<accession>A0A090KQX5</accession>
<dbReference type="InterPro" id="IPR019734">
    <property type="entry name" value="TPR_rpt"/>
</dbReference>
<dbReference type="WBParaSite" id="SRAE_X000167600.1">
    <property type="protein sequence ID" value="SRAE_X000167600.1"/>
    <property type="gene ID" value="WBGene00267250"/>
</dbReference>
<evidence type="ECO:0000256" key="3">
    <source>
        <dbReference type="ARBA" id="ARBA00023778"/>
    </source>
</evidence>
<organism evidence="6">
    <name type="scientific">Strongyloides ratti</name>
    <name type="common">Parasitic roundworm</name>
    <dbReference type="NCBI Taxonomy" id="34506"/>
    <lineage>
        <taxon>Eukaryota</taxon>
        <taxon>Metazoa</taxon>
        <taxon>Ecdysozoa</taxon>
        <taxon>Nematoda</taxon>
        <taxon>Chromadorea</taxon>
        <taxon>Rhabditida</taxon>
        <taxon>Tylenchina</taxon>
        <taxon>Panagrolaimomorpha</taxon>
        <taxon>Strongyloidoidea</taxon>
        <taxon>Strongyloididae</taxon>
        <taxon>Strongyloides</taxon>
    </lineage>
</organism>
<evidence type="ECO:0000313" key="7">
    <source>
        <dbReference type="Proteomes" id="UP000035682"/>
    </source>
</evidence>
<feature type="region of interest" description="Disordered" evidence="5">
    <location>
        <begin position="1"/>
        <end position="42"/>
    </location>
</feature>
<dbReference type="RefSeq" id="XP_024499144.1">
    <property type="nucleotide sequence ID" value="XM_024651651.1"/>
</dbReference>
<dbReference type="GeneID" id="36384744"/>
<keyword evidence="7" id="KW-1185">Reference proteome</keyword>
<comment type="similarity">
    <text evidence="3">Belongs to the BBS4 family.</text>
</comment>
<evidence type="ECO:0000313" key="8">
    <source>
        <dbReference type="WBParaSite" id="SRAE_X000167600.1"/>
    </source>
</evidence>
<keyword evidence="1" id="KW-0677">Repeat</keyword>
<dbReference type="OMA" id="AGTNIDW"/>
<protein>
    <submittedName>
        <fullName evidence="6 8">Bardet-Biedl syndrome 4 protein</fullName>
    </submittedName>
</protein>
<dbReference type="PANTHER" id="PTHR44186">
    <property type="match status" value="1"/>
</dbReference>
<dbReference type="SUPFAM" id="SSF48452">
    <property type="entry name" value="TPR-like"/>
    <property type="match status" value="2"/>
</dbReference>
<dbReference type="GO" id="GO:0060271">
    <property type="term" value="P:cilium assembly"/>
    <property type="evidence" value="ECO:0007669"/>
    <property type="project" value="TreeGrafter"/>
</dbReference>
<dbReference type="OrthoDB" id="309339at2759"/>
<dbReference type="PROSITE" id="PS50005">
    <property type="entry name" value="TPR"/>
    <property type="match status" value="4"/>
</dbReference>
<dbReference type="WormBase" id="SRAE_X000167600">
    <property type="protein sequence ID" value="SRP02453"/>
    <property type="gene ID" value="WBGene00267250"/>
</dbReference>
<sequence>MSESNEIEKNLQNYDDEDIKSIDEEENEEDSEPMISEDELELSPRRRISSSKKNINELVLNNTNIQQVLKLPHIFSNNQEIYFLNCEKNTNKCKQLIEQSLNDSKYYNEYAVQMSGYLNFCNLEISKAISCYEIAHKLNRQNSKYILDLGRINYLFGNHSQALVYFTNAIKMFPNNWKAYCWKALTIYYQNKKTYEACNKAIEVLLTYSSASKNPEILTLIAFFCRKKGDLFSSSEALKKASDMDNSNIELLKQLGYDYLDIQSEELAFESFGKALTYNNSHIPSIVGAAYIIQSNGDYDVALTKYRHAINICNYSGAIWNNIGMCYYGKGKYITAISCLKKADYLIPQNWEILFNIGLAYNGLTQYASAYQYISSALNLQPRNAFILEALGVVLNHLGDIENARKAFKKAISIDKSKTAGFYLNFAIFEYKNGEIEESKNLINKYFNLIEIGTKVDIESSYNAKRLQKVLEKLN</sequence>
<dbReference type="Proteomes" id="UP000035682">
    <property type="component" value="Unplaced"/>
</dbReference>
<evidence type="ECO:0000313" key="6">
    <source>
        <dbReference type="EMBL" id="CEF59933.1"/>
    </source>
</evidence>